<feature type="chain" id="PRO_5046101834" evidence="1">
    <location>
        <begin position="22"/>
        <end position="375"/>
    </location>
</feature>
<dbReference type="Pfam" id="PF07143">
    <property type="entry name" value="CrtC"/>
    <property type="match status" value="1"/>
</dbReference>
<dbReference type="Gene3D" id="2.40.370.10">
    <property type="entry name" value="AttH-like domain"/>
    <property type="match status" value="2"/>
</dbReference>
<evidence type="ECO:0000313" key="3">
    <source>
        <dbReference type="EMBL" id="GAA4503014.1"/>
    </source>
</evidence>
<dbReference type="PANTHER" id="PTHR38591">
    <property type="entry name" value="HYDROLASE"/>
    <property type="match status" value="1"/>
</dbReference>
<feature type="signal peptide" evidence="1">
    <location>
        <begin position="1"/>
        <end position="21"/>
    </location>
</feature>
<dbReference type="SUPFAM" id="SSF159245">
    <property type="entry name" value="AttH-like"/>
    <property type="match status" value="1"/>
</dbReference>
<dbReference type="InterPro" id="IPR010791">
    <property type="entry name" value="AttH_dom"/>
</dbReference>
<reference evidence="4" key="1">
    <citation type="journal article" date="2019" name="Int. J. Syst. Evol. Microbiol.">
        <title>The Global Catalogue of Microorganisms (GCM) 10K type strain sequencing project: providing services to taxonomists for standard genome sequencing and annotation.</title>
        <authorList>
            <consortium name="The Broad Institute Genomics Platform"/>
            <consortium name="The Broad Institute Genome Sequencing Center for Infectious Disease"/>
            <person name="Wu L."/>
            <person name="Ma J."/>
        </authorList>
    </citation>
    <scope>NUCLEOTIDE SEQUENCE [LARGE SCALE GENOMIC DNA]</scope>
    <source>
        <strain evidence="4">JCM 17841</strain>
    </source>
</reference>
<keyword evidence="1" id="KW-0732">Signal</keyword>
<gene>
    <name evidence="3" type="ORF">GCM10023172_27180</name>
</gene>
<dbReference type="RefSeq" id="WP_208129896.1">
    <property type="nucleotide sequence ID" value="NZ_BAABGQ010000006.1"/>
</dbReference>
<evidence type="ECO:0000313" key="4">
    <source>
        <dbReference type="Proteomes" id="UP001501243"/>
    </source>
</evidence>
<comment type="caution">
    <text evidence="3">The sequence shown here is derived from an EMBL/GenBank/DDBJ whole genome shotgun (WGS) entry which is preliminary data.</text>
</comment>
<dbReference type="EMBL" id="BAABGQ010000006">
    <property type="protein sequence ID" value="GAA4503014.1"/>
    <property type="molecule type" value="Genomic_DNA"/>
</dbReference>
<dbReference type="PANTHER" id="PTHR38591:SF1">
    <property type="entry name" value="BLL1000 PROTEIN"/>
    <property type="match status" value="1"/>
</dbReference>
<keyword evidence="4" id="KW-1185">Reference proteome</keyword>
<sequence length="375" mass="42335">MMRLPLALLFTLFLAACSSFKPVPTTRFNPTTTRAELPREEAVHPKNSLEWWYLTGHLRDQASGEEFGIEYVFFHFNLKDGKDDYQMVNVAITDPKGQKFNYDYQLDKLPRLLADSLPLRLRDHKAGQTWTFNGQEGKYQFQAALTGKANAGYALNLSTTPTKPVLLHGGTGYENYGQGITAGYYSYPRLATIGTLTVGGKTHQVTGELWYDRQWNCTSIVSKGVGWDWLSIQLDQPREELMLNTLRNTETNQTLNNGSFFSATNENVHLSGTDFTLTPLTYWTSPRSKKKYPATWRVQVPSQGYDLVVEPLVPNQELALRFFHAFTMYYWEGMCKVTGTHRGQPVTGKAYVEITNRQAEAAQRAAGVLPTDAAN</sequence>
<name>A0ABP8QIB3_9BACT</name>
<protein>
    <submittedName>
        <fullName evidence="3">Lipocalin-like domain-containing protein</fullName>
    </submittedName>
</protein>
<organism evidence="3 4">
    <name type="scientific">Hymenobacter ginsengisoli</name>
    <dbReference type="NCBI Taxonomy" id="1051626"/>
    <lineage>
        <taxon>Bacteria</taxon>
        <taxon>Pseudomonadati</taxon>
        <taxon>Bacteroidota</taxon>
        <taxon>Cytophagia</taxon>
        <taxon>Cytophagales</taxon>
        <taxon>Hymenobacteraceae</taxon>
        <taxon>Hymenobacter</taxon>
    </lineage>
</organism>
<dbReference type="Proteomes" id="UP001501243">
    <property type="component" value="Unassembled WGS sequence"/>
</dbReference>
<evidence type="ECO:0000256" key="1">
    <source>
        <dbReference type="SAM" id="SignalP"/>
    </source>
</evidence>
<dbReference type="PROSITE" id="PS51257">
    <property type="entry name" value="PROKAR_LIPOPROTEIN"/>
    <property type="match status" value="1"/>
</dbReference>
<dbReference type="Pfam" id="PF17186">
    <property type="entry name" value="Lipocalin_9"/>
    <property type="match status" value="1"/>
</dbReference>
<evidence type="ECO:0000259" key="2">
    <source>
        <dbReference type="Pfam" id="PF07143"/>
    </source>
</evidence>
<accession>A0ABP8QIB3</accession>
<dbReference type="InterPro" id="IPR023374">
    <property type="entry name" value="AttH-like_dom_sf"/>
</dbReference>
<proteinExistence type="predicted"/>
<feature type="domain" description="AttH" evidence="2">
    <location>
        <begin position="50"/>
        <end position="216"/>
    </location>
</feature>